<keyword evidence="2" id="KW-0808">Transferase</keyword>
<protein>
    <submittedName>
        <fullName evidence="2">CBL-interacting protein kinase 6-like</fullName>
    </submittedName>
</protein>
<reference evidence="2 3" key="1">
    <citation type="submission" date="2023-10" db="EMBL/GenBank/DDBJ databases">
        <title>Chromosome-scale genome assembly provides insights into flower coloration mechanisms of Canna indica.</title>
        <authorList>
            <person name="Li C."/>
        </authorList>
    </citation>
    <scope>NUCLEOTIDE SEQUENCE [LARGE SCALE GENOMIC DNA]</scope>
    <source>
        <tissue evidence="2">Flower</tissue>
    </source>
</reference>
<name>A0AAQ3Q329_9LILI</name>
<dbReference type="Pfam" id="PF03822">
    <property type="entry name" value="NAF"/>
    <property type="match status" value="1"/>
</dbReference>
<keyword evidence="2" id="KW-0418">Kinase</keyword>
<keyword evidence="3" id="KW-1185">Reference proteome</keyword>
<dbReference type="GO" id="GO:0007165">
    <property type="term" value="P:signal transduction"/>
    <property type="evidence" value="ECO:0007669"/>
    <property type="project" value="InterPro"/>
</dbReference>
<evidence type="ECO:0000259" key="1">
    <source>
        <dbReference type="PROSITE" id="PS50816"/>
    </source>
</evidence>
<accession>A0AAQ3Q329</accession>
<evidence type="ECO:0000313" key="2">
    <source>
        <dbReference type="EMBL" id="WOK94177.1"/>
    </source>
</evidence>
<dbReference type="InterPro" id="IPR004041">
    <property type="entry name" value="NAF_dom"/>
</dbReference>
<dbReference type="EMBL" id="CP136890">
    <property type="protein sequence ID" value="WOK94177.1"/>
    <property type="molecule type" value="Genomic_DNA"/>
</dbReference>
<gene>
    <name evidence="2" type="ORF">Cni_G02879</name>
</gene>
<dbReference type="CDD" id="cd12195">
    <property type="entry name" value="CIPK_C"/>
    <property type="match status" value="1"/>
</dbReference>
<dbReference type="AlphaFoldDB" id="A0AAQ3Q329"/>
<evidence type="ECO:0000313" key="3">
    <source>
        <dbReference type="Proteomes" id="UP001327560"/>
    </source>
</evidence>
<proteinExistence type="predicted"/>
<dbReference type="InterPro" id="IPR018451">
    <property type="entry name" value="NAF/FISL_domain"/>
</dbReference>
<dbReference type="Gene3D" id="3.30.310.80">
    <property type="entry name" value="Kinase associated domain 1, KA1"/>
    <property type="match status" value="1"/>
</dbReference>
<feature type="domain" description="NAF" evidence="1">
    <location>
        <begin position="5"/>
        <end position="29"/>
    </location>
</feature>
<dbReference type="Proteomes" id="UP001327560">
    <property type="component" value="Chromosome 1"/>
</dbReference>
<sequence length="152" mass="17037">MEPPGSSQRPNVFHLISFSEGFDLSPLFVGSERHEEGIRFATREPASYVISRVALDAAMILLHCASTSPMTCSGGRFRLRLDGEERGRKGKLTVAANIFTMAPSMLVVAVRRDGGDAVVEYKRFYSDELRPCTQGHHVDFVFRRPNRHVDKI</sequence>
<organism evidence="2 3">
    <name type="scientific">Canna indica</name>
    <name type="common">Indian-shot</name>
    <dbReference type="NCBI Taxonomy" id="4628"/>
    <lineage>
        <taxon>Eukaryota</taxon>
        <taxon>Viridiplantae</taxon>
        <taxon>Streptophyta</taxon>
        <taxon>Embryophyta</taxon>
        <taxon>Tracheophyta</taxon>
        <taxon>Spermatophyta</taxon>
        <taxon>Magnoliopsida</taxon>
        <taxon>Liliopsida</taxon>
        <taxon>Zingiberales</taxon>
        <taxon>Cannaceae</taxon>
        <taxon>Canna</taxon>
    </lineage>
</organism>
<dbReference type="PROSITE" id="PS50816">
    <property type="entry name" value="NAF"/>
    <property type="match status" value="1"/>
</dbReference>
<dbReference type="GO" id="GO:0016301">
    <property type="term" value="F:kinase activity"/>
    <property type="evidence" value="ECO:0007669"/>
    <property type="project" value="UniProtKB-KW"/>
</dbReference>